<evidence type="ECO:0000256" key="1">
    <source>
        <dbReference type="ARBA" id="ARBA00022729"/>
    </source>
</evidence>
<accession>A0A6G0T818</accession>
<evidence type="ECO:0000313" key="5">
    <source>
        <dbReference type="EMBL" id="KAE9527688.1"/>
    </source>
</evidence>
<keyword evidence="2" id="KW-0090">Biological rhythms</keyword>
<comment type="caution">
    <text evidence="5">The sequence shown here is derived from an EMBL/GenBank/DDBJ whole genome shotgun (WGS) entry which is preliminary data.</text>
</comment>
<evidence type="ECO:0000256" key="2">
    <source>
        <dbReference type="ARBA" id="ARBA00023108"/>
    </source>
</evidence>
<keyword evidence="6" id="KW-1185">Reference proteome</keyword>
<dbReference type="GO" id="GO:0007623">
    <property type="term" value="P:circadian rhythm"/>
    <property type="evidence" value="ECO:0007669"/>
    <property type="project" value="UniProtKB-ARBA"/>
</dbReference>
<sequence>MAVKLIGFVLCSITMINVITSRSLPSYFKPCKRDDPNLNECLMKLMDSIRPHISKGIPEMHVLPLDPMMIPSVTLNQNSAGSVNFVALFTDLKGYGAKNFQINKIKANFKNQSFEIDLNLPLFRIESRYEVNGQILVLPIKGNGKFVGNFTNAHAKVKFELRILEKKNHKNFIEIKKNKINLELGAVKLHFSNLFNGNKELGDQTNRFINENWTDLMQEIRPLIEDTVAAIVLGIFKPVLETFSMDDLFPV</sequence>
<dbReference type="PANTHER" id="PTHR11008:SF41">
    <property type="entry name" value="RE70318P"/>
    <property type="match status" value="1"/>
</dbReference>
<keyword evidence="1 4" id="KW-0732">Signal</keyword>
<dbReference type="PANTHER" id="PTHR11008">
    <property type="entry name" value="PROTEIN TAKEOUT-LIKE PROTEIN"/>
    <property type="match status" value="1"/>
</dbReference>
<dbReference type="Proteomes" id="UP000475862">
    <property type="component" value="Unassembled WGS sequence"/>
</dbReference>
<reference evidence="5 6" key="1">
    <citation type="submission" date="2019-08" db="EMBL/GenBank/DDBJ databases">
        <title>The genome of the soybean aphid Biotype 1, its phylome, world population structure and adaptation to the North American continent.</title>
        <authorList>
            <person name="Giordano R."/>
            <person name="Donthu R.K."/>
            <person name="Hernandez A.G."/>
            <person name="Wright C.L."/>
            <person name="Zimin A.V."/>
        </authorList>
    </citation>
    <scope>NUCLEOTIDE SEQUENCE [LARGE SCALE GENOMIC DNA]</scope>
    <source>
        <tissue evidence="5">Whole aphids</tissue>
    </source>
</reference>
<dbReference type="GO" id="GO:0005615">
    <property type="term" value="C:extracellular space"/>
    <property type="evidence" value="ECO:0007669"/>
    <property type="project" value="TreeGrafter"/>
</dbReference>
<comment type="similarity">
    <text evidence="3">Belongs to the TO family.</text>
</comment>
<organism evidence="5 6">
    <name type="scientific">Aphis glycines</name>
    <name type="common">Soybean aphid</name>
    <dbReference type="NCBI Taxonomy" id="307491"/>
    <lineage>
        <taxon>Eukaryota</taxon>
        <taxon>Metazoa</taxon>
        <taxon>Ecdysozoa</taxon>
        <taxon>Arthropoda</taxon>
        <taxon>Hexapoda</taxon>
        <taxon>Insecta</taxon>
        <taxon>Pterygota</taxon>
        <taxon>Neoptera</taxon>
        <taxon>Paraneoptera</taxon>
        <taxon>Hemiptera</taxon>
        <taxon>Sternorrhyncha</taxon>
        <taxon>Aphidomorpha</taxon>
        <taxon>Aphidoidea</taxon>
        <taxon>Aphididae</taxon>
        <taxon>Aphidini</taxon>
        <taxon>Aphis</taxon>
        <taxon>Aphis</taxon>
    </lineage>
</organism>
<name>A0A6G0T818_APHGL</name>
<feature type="signal peptide" evidence="4">
    <location>
        <begin position="1"/>
        <end position="21"/>
    </location>
</feature>
<gene>
    <name evidence="5" type="ORF">AGLY_012761</name>
</gene>
<dbReference type="Pfam" id="PF06585">
    <property type="entry name" value="JHBP"/>
    <property type="match status" value="1"/>
</dbReference>
<evidence type="ECO:0000256" key="3">
    <source>
        <dbReference type="ARBA" id="ARBA00060902"/>
    </source>
</evidence>
<dbReference type="FunFam" id="3.15.10.30:FF:000001">
    <property type="entry name" value="Takeout-like protein 1"/>
    <property type="match status" value="1"/>
</dbReference>
<feature type="chain" id="PRO_5026145051" description="Hemolymph juvenile hormone binding protein" evidence="4">
    <location>
        <begin position="22"/>
        <end position="251"/>
    </location>
</feature>
<evidence type="ECO:0008006" key="7">
    <source>
        <dbReference type="Google" id="ProtNLM"/>
    </source>
</evidence>
<evidence type="ECO:0000256" key="4">
    <source>
        <dbReference type="SAM" id="SignalP"/>
    </source>
</evidence>
<evidence type="ECO:0000313" key="6">
    <source>
        <dbReference type="Proteomes" id="UP000475862"/>
    </source>
</evidence>
<dbReference type="InterPro" id="IPR010562">
    <property type="entry name" value="Haemolymph_juvenile_hormone-bd"/>
</dbReference>
<protein>
    <recommendedName>
        <fullName evidence="7">Hemolymph juvenile hormone binding protein</fullName>
    </recommendedName>
</protein>
<dbReference type="InterPro" id="IPR038606">
    <property type="entry name" value="To_sf"/>
</dbReference>
<dbReference type="Gene3D" id="3.15.10.30">
    <property type="entry name" value="Haemolymph juvenile hormone binding protein"/>
    <property type="match status" value="1"/>
</dbReference>
<proteinExistence type="inferred from homology"/>
<dbReference type="SMART" id="SM00700">
    <property type="entry name" value="JHBP"/>
    <property type="match status" value="1"/>
</dbReference>
<dbReference type="AlphaFoldDB" id="A0A6G0T818"/>
<dbReference type="EMBL" id="VYZN01000051">
    <property type="protein sequence ID" value="KAE9527688.1"/>
    <property type="molecule type" value="Genomic_DNA"/>
</dbReference>
<dbReference type="OrthoDB" id="7419171at2759"/>